<evidence type="ECO:0000256" key="1">
    <source>
        <dbReference type="RuleBase" id="RU004003"/>
    </source>
</evidence>
<evidence type="ECO:0000256" key="3">
    <source>
        <dbReference type="SAM" id="MobiDB-lite"/>
    </source>
</evidence>
<feature type="region of interest" description="Disordered" evidence="3">
    <location>
        <begin position="1453"/>
        <end position="1511"/>
    </location>
</feature>
<keyword evidence="2" id="KW-0175">Coiled coil</keyword>
<feature type="coiled-coil region" evidence="2">
    <location>
        <begin position="1032"/>
        <end position="1059"/>
    </location>
</feature>
<protein>
    <submittedName>
        <fullName evidence="5">Type II and III secretion system protein</fullName>
    </submittedName>
</protein>
<accession>A0A1I3GTL9</accession>
<dbReference type="PANTHER" id="PTHR30604:SF1">
    <property type="entry name" value="DNA UTILIZATION PROTEIN HOFQ"/>
    <property type="match status" value="1"/>
</dbReference>
<sequence length="1815" mass="191482">MARYRTRLDQPGQGLKEGPTLFRTYGLLLRGSLLGTSLWLGSQIHAQDPAGQTADPFAAPPRQGFQPAPEAGSALAQDDVNRRRVTDQLRQAKQKLQQGQREEALRLAARAAGMAQQWQITFAPNELSPQRLIAEIRASAPANGAMLAQGQSPNAVTPVAGLAPANPAAGMGGEAQQAQRELAQGLLRQAQQEIADGQYDAARSKIEQARGVDVAYGVFDLRPEHLLAELARRQPARAEGPSAELTALTTAAPAQEPMIRPQAAPRAATQATAKAQAMQLLTDAKAAMAQGHFNEARELALQAQQKDVAWGLLEENPEHLLAQLEQATNKQMITAAPVSGAAQEAQKTRTVALELLKQARVSLAEGQMEVAQAKASEAQNLNASYALFDDRPDLVMQEVRMLQARSMMQPQQAPAATAPTAVTGQQQKKQQALACLNQARDAMRSGDVATADKLVAQAESMDVAFGLFEDSPEVVREDLNRLVASRQGKPQSNMAAAAAPSAAPGMSREVLKQQAAQLLQAARQDMKAGRVAEARAKATQAATFDVTYDLFEDSPERLLTELAYANAPTVAGNAPAMPRAAAPNDAQLAMKQQALMLVQAARADLKAGRVAEARAKASQAATIDVAYELFEDSPERLLSDLETVSSKNVAANAMPATAAPSQALKQQAVQMVQAARREFKSGNIDAARSLAEQAATVDVTYDLFEDSPERLLNEMNLAARGMQSDNSVAAAPLPPTGTAAAPAADEASMKQQALSLLAAARAELKAGNVEAARAKATQAATLDVAYDLFEDSPERLLSEMNLAAKRGENVAMKSAEPARSLFATEEAPQAAGSPLDLTTASQAPKATAARDSMVVTSAGLSAQEMYDQGVNHLRDGNREAAYESFLAAYHSGEKLDNYRQQQLQDKLRELSPRRRGIQTVSNEVPATGHIDAVAQQRSVQFDKLRTDCLNAIFRAEKMRDKQPEQAVALLNQTLSAVQAADLSEEQAASLTAWVKSSRSSIEGYMAQQAPVIEMERKNVETKDLIEREIQTRVRVEQELATMVQKFNELMEQKRFAEANAVAKQAAALDPENPAVVTMSMKSVISMRVDRNDKLKSDKENSFWEQLQAVEEAAVNPVAMDNTPMAYPENWEELKKSRPKRPADAREHTDAEMRVRRSLKHPVSLHFNNAPLSEVLKYIADTQGINVMVDETGLTEEAVTSSTPISINVDGIKLESALNLMLVPLNLGFTIENEVLNVTSRMRKQGDLATVVYQVADLVVPVSVTAPVSRLSPGTGFGGDTPSIAVPNGLHGVPATPQGGPGFAQVPANPFGGGIGGGGNGGGIAGMAGDGSQGLGGPSQTNYGFEALTDLITTTVSPGDWQELGGSGSINQHDSTLSLVIRQTQKVHQEIADLLEQLRRLQDLQVTIEVRFITVSDQFFEQIGIDFDFNINDTIGGPSVNNDFSPIRPFGSTDPIFGGAGGSSSSGGGGAGGGAGGGGAGTGGTAGGGSSGGTLSSLAPFGTGPTLNMQDRDSWPSRTVVGLLNSTQQFTPNLDVPFRQGSFDLAAPTFGGFDPNAGIQFGMAILSDIEAFMFVRAAQGDRRSNVMFAPKVTLFNGQIGTVVSQLQRPFVVSLTPVASAFNIGYQPQIQTFADGTSLTVQAVVSADRRYVRLSVLPRFQNITDVFTFSYLSAGSGTGGGGGTGGGTGGGGIGGGGTGGGGGGGIGGGGGGGAGGGGNQQSSAAGTVTVQQPVINVVSVITVVSVPDGGTVLLGGVKSLREGRNMAGVPILNKIPYISRLFKNTGVGRETTSLMMMVTPRIIIQEEQEELLGIPGQ</sequence>
<keyword evidence="6" id="KW-1185">Reference proteome</keyword>
<proteinExistence type="inferred from homology"/>
<organism evidence="5 6">
    <name type="scientific">Planctomicrobium piriforme</name>
    <dbReference type="NCBI Taxonomy" id="1576369"/>
    <lineage>
        <taxon>Bacteria</taxon>
        <taxon>Pseudomonadati</taxon>
        <taxon>Planctomycetota</taxon>
        <taxon>Planctomycetia</taxon>
        <taxon>Planctomycetales</taxon>
        <taxon>Planctomycetaceae</taxon>
        <taxon>Planctomicrobium</taxon>
    </lineage>
</organism>
<comment type="similarity">
    <text evidence="1">Belongs to the bacterial secretin family.</text>
</comment>
<dbReference type="Pfam" id="PF00263">
    <property type="entry name" value="Secretin"/>
    <property type="match status" value="1"/>
</dbReference>
<reference evidence="6" key="1">
    <citation type="submission" date="2016-10" db="EMBL/GenBank/DDBJ databases">
        <authorList>
            <person name="Varghese N."/>
            <person name="Submissions S."/>
        </authorList>
    </citation>
    <scope>NUCLEOTIDE SEQUENCE [LARGE SCALE GENOMIC DNA]</scope>
    <source>
        <strain evidence="6">DSM 26348</strain>
    </source>
</reference>
<dbReference type="Proteomes" id="UP000199518">
    <property type="component" value="Unassembled WGS sequence"/>
</dbReference>
<dbReference type="GO" id="GO:0009306">
    <property type="term" value="P:protein secretion"/>
    <property type="evidence" value="ECO:0007669"/>
    <property type="project" value="InterPro"/>
</dbReference>
<dbReference type="InterPro" id="IPR051808">
    <property type="entry name" value="Type_IV_pilus_biogenesis"/>
</dbReference>
<dbReference type="PANTHER" id="PTHR30604">
    <property type="entry name" value="PROTEIN TRANSPORT PROTEIN HOFQ"/>
    <property type="match status" value="1"/>
</dbReference>
<name>A0A1I3GTL9_9PLAN</name>
<feature type="compositionally biased region" description="Gly residues" evidence="3">
    <location>
        <begin position="1457"/>
        <end position="1491"/>
    </location>
</feature>
<dbReference type="STRING" id="1576369.SAMN05421753_107124"/>
<feature type="domain" description="Type II/III secretion system secretin-like" evidence="4">
    <location>
        <begin position="1721"/>
        <end position="1801"/>
    </location>
</feature>
<dbReference type="InterPro" id="IPR004846">
    <property type="entry name" value="T2SS/T3SS_dom"/>
</dbReference>
<evidence type="ECO:0000313" key="6">
    <source>
        <dbReference type="Proteomes" id="UP000199518"/>
    </source>
</evidence>
<evidence type="ECO:0000313" key="5">
    <source>
        <dbReference type="EMBL" id="SFI26784.1"/>
    </source>
</evidence>
<dbReference type="EMBL" id="FOQD01000007">
    <property type="protein sequence ID" value="SFI26784.1"/>
    <property type="molecule type" value="Genomic_DNA"/>
</dbReference>
<gene>
    <name evidence="5" type="ORF">SAMN05421753_107124</name>
</gene>
<evidence type="ECO:0000256" key="2">
    <source>
        <dbReference type="SAM" id="Coils"/>
    </source>
</evidence>
<feature type="region of interest" description="Disordered" evidence="3">
    <location>
        <begin position="49"/>
        <end position="80"/>
    </location>
</feature>
<evidence type="ECO:0000259" key="4">
    <source>
        <dbReference type="Pfam" id="PF00263"/>
    </source>
</evidence>